<dbReference type="EMBL" id="JAAXPI010000034">
    <property type="protein sequence ID" value="NKZ06387.1"/>
    <property type="molecule type" value="Genomic_DNA"/>
</dbReference>
<keyword evidence="2" id="KW-0812">Transmembrane</keyword>
<comment type="caution">
    <text evidence="3">The sequence shown here is derived from an EMBL/GenBank/DDBJ whole genome shotgun (WGS) entry which is preliminary data.</text>
</comment>
<evidence type="ECO:0000313" key="3">
    <source>
        <dbReference type="EMBL" id="NKZ06387.1"/>
    </source>
</evidence>
<dbReference type="RefSeq" id="WP_067632700.1">
    <property type="nucleotide sequence ID" value="NZ_JAAXPI010000034.1"/>
</dbReference>
<gene>
    <name evidence="3" type="ORF">HGB48_21945</name>
</gene>
<feature type="compositionally biased region" description="Low complexity" evidence="1">
    <location>
        <begin position="147"/>
        <end position="158"/>
    </location>
</feature>
<sequence>MSTSDRILLILHIGFAIFTLGPLTAATMSSPRYIRKRNVAVVRFLHWTTRVYGLATLGIFLFGLGLAEGNFAQAWLTVSMTLFIVALVLLLIVERDQRKAVHLLELAAAEEARTAVPAVPVRPDAGEAADGGEGPGDGEPGGRAAEKTGGAAGKTDGATATAGGGEIAAVERGRLAALSGVIALLWLVILVLMVWNG</sequence>
<feature type="transmembrane region" description="Helical" evidence="2">
    <location>
        <begin position="73"/>
        <end position="93"/>
    </location>
</feature>
<keyword evidence="2" id="KW-1133">Transmembrane helix</keyword>
<proteinExistence type="predicted"/>
<protein>
    <recommendedName>
        <fullName evidence="5">DUF2269 family protein</fullName>
    </recommendedName>
</protein>
<evidence type="ECO:0000256" key="1">
    <source>
        <dbReference type="SAM" id="MobiDB-lite"/>
    </source>
</evidence>
<feature type="transmembrane region" description="Helical" evidence="2">
    <location>
        <begin position="175"/>
        <end position="195"/>
    </location>
</feature>
<name>A0A846Z3E5_9ACTN</name>
<feature type="compositionally biased region" description="Gly residues" evidence="1">
    <location>
        <begin position="129"/>
        <end position="141"/>
    </location>
</feature>
<feature type="transmembrane region" description="Helical" evidence="2">
    <location>
        <begin position="47"/>
        <end position="67"/>
    </location>
</feature>
<feature type="transmembrane region" description="Helical" evidence="2">
    <location>
        <begin position="6"/>
        <end position="26"/>
    </location>
</feature>
<evidence type="ECO:0008006" key="5">
    <source>
        <dbReference type="Google" id="ProtNLM"/>
    </source>
</evidence>
<keyword evidence="2" id="KW-0472">Membrane</keyword>
<dbReference type="AlphaFoldDB" id="A0A846Z3E5"/>
<evidence type="ECO:0000313" key="4">
    <source>
        <dbReference type="Proteomes" id="UP000579250"/>
    </source>
</evidence>
<feature type="region of interest" description="Disordered" evidence="1">
    <location>
        <begin position="120"/>
        <end position="158"/>
    </location>
</feature>
<keyword evidence="4" id="KW-1185">Reference proteome</keyword>
<evidence type="ECO:0000256" key="2">
    <source>
        <dbReference type="SAM" id="Phobius"/>
    </source>
</evidence>
<dbReference type="Proteomes" id="UP000579250">
    <property type="component" value="Unassembled WGS sequence"/>
</dbReference>
<organism evidence="3 4">
    <name type="scientific">Actinomadura latina</name>
    <dbReference type="NCBI Taxonomy" id="163603"/>
    <lineage>
        <taxon>Bacteria</taxon>
        <taxon>Bacillati</taxon>
        <taxon>Actinomycetota</taxon>
        <taxon>Actinomycetes</taxon>
        <taxon>Streptosporangiales</taxon>
        <taxon>Thermomonosporaceae</taxon>
        <taxon>Actinomadura</taxon>
    </lineage>
</organism>
<reference evidence="3 4" key="1">
    <citation type="submission" date="2020-04" db="EMBL/GenBank/DDBJ databases">
        <title>MicrobeNet Type strains.</title>
        <authorList>
            <person name="Nicholson A.C."/>
        </authorList>
    </citation>
    <scope>NUCLEOTIDE SEQUENCE [LARGE SCALE GENOMIC DNA]</scope>
    <source>
        <strain evidence="3 4">ATCC BAA-277</strain>
    </source>
</reference>
<accession>A0A846Z3E5</accession>